<dbReference type="InterPro" id="IPR038705">
    <property type="entry name" value="YabP_sf"/>
</dbReference>
<proteinExistence type="predicted"/>
<accession>A0A1M4W6U3</accession>
<evidence type="ECO:0000313" key="2">
    <source>
        <dbReference type="Proteomes" id="UP000184088"/>
    </source>
</evidence>
<sequence>MDASHNIFIENREKAKISGVIEVMSFNEDNINLSTNLGGLIIKGKDLHINKLNLDDGELIIEGTILSLTYTSKEDMKGRGKGLLSKMFK</sequence>
<evidence type="ECO:0000313" key="1">
    <source>
        <dbReference type="EMBL" id="SHE77004.1"/>
    </source>
</evidence>
<dbReference type="InterPro" id="IPR012504">
    <property type="entry name" value="Spore_YabP"/>
</dbReference>
<dbReference type="PIRSF" id="PIRSF011576">
    <property type="entry name" value="YabP"/>
    <property type="match status" value="1"/>
</dbReference>
<keyword evidence="2" id="KW-1185">Reference proteome</keyword>
<dbReference type="AlphaFoldDB" id="A0A1M4W6U3"/>
<dbReference type="STRING" id="1121256.SAMN02746089_00775"/>
<dbReference type="Proteomes" id="UP000184088">
    <property type="component" value="Unassembled WGS sequence"/>
</dbReference>
<dbReference type="RefSeq" id="WP_234945947.1">
    <property type="nucleotide sequence ID" value="NZ_FQVH01000005.1"/>
</dbReference>
<protein>
    <submittedName>
        <fullName evidence="1">Sporulation protein YabP</fullName>
    </submittedName>
</protein>
<dbReference type="GO" id="GO:0030435">
    <property type="term" value="P:sporulation resulting in formation of a cellular spore"/>
    <property type="evidence" value="ECO:0007669"/>
    <property type="project" value="InterPro"/>
</dbReference>
<name>A0A1M4W6U3_9THEO</name>
<dbReference type="Pfam" id="PF07873">
    <property type="entry name" value="YabP"/>
    <property type="match status" value="1"/>
</dbReference>
<gene>
    <name evidence="1" type="ORF">SAMN02746089_00775</name>
</gene>
<organism evidence="1 2">
    <name type="scientific">Caldanaerobius fijiensis DSM 17918</name>
    <dbReference type="NCBI Taxonomy" id="1121256"/>
    <lineage>
        <taxon>Bacteria</taxon>
        <taxon>Bacillati</taxon>
        <taxon>Bacillota</taxon>
        <taxon>Clostridia</taxon>
        <taxon>Thermoanaerobacterales</taxon>
        <taxon>Thermoanaerobacteraceae</taxon>
        <taxon>Caldanaerobius</taxon>
    </lineage>
</organism>
<dbReference type="EMBL" id="FQVH01000005">
    <property type="protein sequence ID" value="SHE77004.1"/>
    <property type="molecule type" value="Genomic_DNA"/>
</dbReference>
<reference evidence="1 2" key="1">
    <citation type="submission" date="2016-11" db="EMBL/GenBank/DDBJ databases">
        <authorList>
            <person name="Jaros S."/>
            <person name="Januszkiewicz K."/>
            <person name="Wedrychowicz H."/>
        </authorList>
    </citation>
    <scope>NUCLEOTIDE SEQUENCE [LARGE SCALE GENOMIC DNA]</scope>
    <source>
        <strain evidence="1 2">DSM 17918</strain>
    </source>
</reference>
<dbReference type="Gene3D" id="2.60.40.2000">
    <property type="match status" value="1"/>
</dbReference>
<dbReference type="NCBIfam" id="TIGR02892">
    <property type="entry name" value="spore_yabP"/>
    <property type="match status" value="1"/>
</dbReference>
<dbReference type="InterPro" id="IPR022476">
    <property type="entry name" value="Spore_YabP/YqfC"/>
</dbReference>